<comment type="caution">
    <text evidence="1">The sequence shown here is derived from an EMBL/GenBank/DDBJ whole genome shotgun (WGS) entry which is preliminary data.</text>
</comment>
<evidence type="ECO:0000313" key="2">
    <source>
        <dbReference type="Proteomes" id="UP000643554"/>
    </source>
</evidence>
<name>A0A832ZBB2_9EURY</name>
<protein>
    <submittedName>
        <fullName evidence="1">Uncharacterized protein</fullName>
    </submittedName>
</protein>
<dbReference type="EMBL" id="DQUI01000036">
    <property type="protein sequence ID" value="HIP84266.1"/>
    <property type="molecule type" value="Genomic_DNA"/>
</dbReference>
<sequence length="83" mass="9169">MSIKGLLLTEGLLYSFRAKIVFPKPVPPKWGGDRDYITILNMRKKTLIDGGSLITPTAPQMKDVAPNRWGEPMILLCGGEGVR</sequence>
<dbReference type="AlphaFoldDB" id="A0A832ZBB2"/>
<accession>A0A832ZBB2</accession>
<dbReference type="Proteomes" id="UP000643554">
    <property type="component" value="Unassembled WGS sequence"/>
</dbReference>
<gene>
    <name evidence="1" type="ORF">EYH15_02090</name>
</gene>
<proteinExistence type="predicted"/>
<evidence type="ECO:0000313" key="1">
    <source>
        <dbReference type="EMBL" id="HIP84266.1"/>
    </source>
</evidence>
<organism evidence="1 2">
    <name type="scientific">Methanothermococcus okinawensis</name>
    <dbReference type="NCBI Taxonomy" id="155863"/>
    <lineage>
        <taxon>Archaea</taxon>
        <taxon>Methanobacteriati</taxon>
        <taxon>Methanobacteriota</taxon>
        <taxon>Methanomada group</taxon>
        <taxon>Methanococci</taxon>
        <taxon>Methanococcales</taxon>
        <taxon>Methanococcaceae</taxon>
        <taxon>Methanothermococcus</taxon>
    </lineage>
</organism>
<reference evidence="1" key="1">
    <citation type="journal article" date="2020" name="ISME J.">
        <title>Gammaproteobacteria mediating utilization of methyl-, sulfur- and petroleum organic compounds in deep ocean hydrothermal plumes.</title>
        <authorList>
            <person name="Zhou Z."/>
            <person name="Liu Y."/>
            <person name="Pan J."/>
            <person name="Cron B.R."/>
            <person name="Toner B.M."/>
            <person name="Anantharaman K."/>
            <person name="Breier J.A."/>
            <person name="Dick G.J."/>
            <person name="Li M."/>
        </authorList>
    </citation>
    <scope>NUCLEOTIDE SEQUENCE</scope>
    <source>
        <strain evidence="1">SZUA-1453</strain>
    </source>
</reference>